<dbReference type="EMBL" id="BHXQ01000006">
    <property type="protein sequence ID" value="GCC53003.1"/>
    <property type="molecule type" value="Genomic_DNA"/>
</dbReference>
<gene>
    <name evidence="1" type="ORF">SanaruYs_32440</name>
</gene>
<dbReference type="AlphaFoldDB" id="A0A401UDQ5"/>
<name>A0A401UDQ5_9BACT</name>
<comment type="caution">
    <text evidence="1">The sequence shown here is derived from an EMBL/GenBank/DDBJ whole genome shotgun (WGS) entry which is preliminary data.</text>
</comment>
<keyword evidence="2" id="KW-1185">Reference proteome</keyword>
<evidence type="ECO:0000313" key="1">
    <source>
        <dbReference type="EMBL" id="GCC53003.1"/>
    </source>
</evidence>
<dbReference type="Proteomes" id="UP000288227">
    <property type="component" value="Unassembled WGS sequence"/>
</dbReference>
<dbReference type="RefSeq" id="WP_127123652.1">
    <property type="nucleotide sequence ID" value="NZ_BHXQ01000006.1"/>
</dbReference>
<evidence type="ECO:0000313" key="2">
    <source>
        <dbReference type="Proteomes" id="UP000288227"/>
    </source>
</evidence>
<organism evidence="1 2">
    <name type="scientific">Chryseotalea sanaruensis</name>
    <dbReference type="NCBI Taxonomy" id="2482724"/>
    <lineage>
        <taxon>Bacteria</taxon>
        <taxon>Pseudomonadati</taxon>
        <taxon>Bacteroidota</taxon>
        <taxon>Cytophagia</taxon>
        <taxon>Cytophagales</taxon>
        <taxon>Chryseotaleaceae</taxon>
        <taxon>Chryseotalea</taxon>
    </lineage>
</organism>
<dbReference type="OrthoDB" id="1202200at2"/>
<accession>A0A401UDQ5</accession>
<sequence>MISVLSTTNKYILQPSLLDMHQQSREWLSATEFWKKEIDFFQKLLTSKSAFFTEIEDKQKIGHFQSLIMYYNVEVIDKLARKLRTHENALADMLQSLNESDTQYFHEHKGLMEELSTFARSFNTLKQELFEFIEKALR</sequence>
<reference evidence="1 2" key="1">
    <citation type="submission" date="2018-11" db="EMBL/GenBank/DDBJ databases">
        <title>Chryseotalea sanarue gen. nov., sp., nov., a member of the family Cytophagaceae, isolated from a brackish lake in Hamamatsu Japan.</title>
        <authorList>
            <person name="Maejima Y."/>
            <person name="Iino T."/>
            <person name="Muraguchi Y."/>
            <person name="Fukuda K."/>
            <person name="Ohkuma M."/>
            <person name="Moriuchi R."/>
            <person name="Dohra H."/>
            <person name="Kimbara K."/>
            <person name="Shintani M."/>
        </authorList>
    </citation>
    <scope>NUCLEOTIDE SEQUENCE [LARGE SCALE GENOMIC DNA]</scope>
    <source>
        <strain evidence="1 2">Ys</strain>
    </source>
</reference>
<proteinExistence type="predicted"/>
<protein>
    <submittedName>
        <fullName evidence="1">Uncharacterized protein</fullName>
    </submittedName>
</protein>